<organism evidence="1">
    <name type="scientific">Dikerogammarus haemobaphes virus 1</name>
    <dbReference type="NCBI Taxonomy" id="2704946"/>
    <lineage>
        <taxon>Viruses</taxon>
    </lineage>
</organism>
<name>A0A6G9HED7_9VIRU</name>
<proteinExistence type="predicted"/>
<protein>
    <submittedName>
        <fullName evidence="1">Uncharacterized protein</fullName>
    </submittedName>
</protein>
<accession>A0A6G9HED7</accession>
<dbReference type="EMBL" id="MN604016">
    <property type="protein sequence ID" value="QIQ08571.1"/>
    <property type="molecule type" value="Genomic_DNA"/>
</dbReference>
<reference evidence="1" key="1">
    <citation type="journal article" date="2020" name="MBio">
        <title>A New Family of DNA Viruses Causing Disease in Crustaceans from Diverse Aquatic Biomes.</title>
        <authorList>
            <person name="Subramaniam K."/>
            <person name="Behringer D.C."/>
            <person name="Bojko J."/>
            <person name="Yutin N."/>
            <person name="Clark A.S."/>
            <person name="Bateman K.S."/>
            <person name="van Aerle R."/>
            <person name="Bass D."/>
            <person name="Kerr R.C."/>
            <person name="Koonin E.V."/>
            <person name="Stentiford G.D."/>
            <person name="Waltzek T.B."/>
        </authorList>
    </citation>
    <scope>NUCLEOTIDE SEQUENCE</scope>
</reference>
<evidence type="ECO:0000313" key="1">
    <source>
        <dbReference type="EMBL" id="QIQ08571.1"/>
    </source>
</evidence>
<gene>
    <name evidence="1" type="primary">ORF7</name>
</gene>
<sequence length="140" mass="16424">MKANDILYSIPIQDLKGTAEFKEADVVKIKGKESLSSEEIRYVMSTIVAMRVAMYILDRLGLLHHPIITKSNVYIKDTAHREEFLDSVLRGLRTLKFKKNRIPLRKKDRMLSDFKKLMMYQVSKNNRSSLSKQLKRLMDY</sequence>